<evidence type="ECO:0008006" key="4">
    <source>
        <dbReference type="Google" id="ProtNLM"/>
    </source>
</evidence>
<dbReference type="SUPFAM" id="SSF52266">
    <property type="entry name" value="SGNH hydrolase"/>
    <property type="match status" value="1"/>
</dbReference>
<accession>A0A6J8DK87</accession>
<protein>
    <recommendedName>
        <fullName evidence="4">SGNH hydrolase-type esterase domain-containing protein</fullName>
    </recommendedName>
</protein>
<evidence type="ECO:0000313" key="2">
    <source>
        <dbReference type="EMBL" id="CAC5407554.1"/>
    </source>
</evidence>
<evidence type="ECO:0000313" key="3">
    <source>
        <dbReference type="Proteomes" id="UP000507470"/>
    </source>
</evidence>
<sequence length="528" mass="61294">MLQKSYKELSSVIQAKDEELLLAKQQEDAVMNKEEFKTVTHQRDRTQASQSKPKTQQHQVKERPSVILIGTSNIKGIEPSKLSSKFTLRKLNAYTFEQTESQLRDVNKPPYVIAFHLLTNEMVENSTEHCVNKMRDIITSTLEKFPLCKIVLSAPTPRADSCSLNSQGQLISALLKNEYVNNEKVFFCDNSNLSFKGKAIQRFLSRDQFHLSSQGVNVLASNIRDAIDEALKLPKRIPAQQRNSDYRNYSHTNTDYRDYYDYGQSNTDYRNYDEPHNNSPRGASYSVERQDLNQNETTFPGKYIWSTKAGQKLCDALTQADAKYSIKNFLDKSFKNTSDDIENAVNTCHEIIVNAANKATVFKKPVKQKKRKNKNFFDTDLKTKREILISKGKLLSKFPFDPIVRGSYFKCYREYNKSRKRKKREFKQKILDSLDGLREDNPKEYWNLIKSLKGDKKEGPEKTVNTNVWYTYFKSLNKIPDKYKTRINQIDKILKNMELSHSFNELDFRITSKEVLDAISTMVKIKAR</sequence>
<dbReference type="Proteomes" id="UP000507470">
    <property type="component" value="Unassembled WGS sequence"/>
</dbReference>
<reference evidence="2 3" key="1">
    <citation type="submission" date="2020-06" db="EMBL/GenBank/DDBJ databases">
        <authorList>
            <person name="Li R."/>
            <person name="Bekaert M."/>
        </authorList>
    </citation>
    <scope>NUCLEOTIDE SEQUENCE [LARGE SCALE GENOMIC DNA]</scope>
    <source>
        <strain evidence="3">wild</strain>
    </source>
</reference>
<dbReference type="Gene3D" id="3.40.50.1110">
    <property type="entry name" value="SGNH hydrolase"/>
    <property type="match status" value="1"/>
</dbReference>
<name>A0A6J8DK87_MYTCO</name>
<keyword evidence="3" id="KW-1185">Reference proteome</keyword>
<gene>
    <name evidence="2" type="ORF">MCOR_41017</name>
</gene>
<proteinExistence type="predicted"/>
<evidence type="ECO:0000256" key="1">
    <source>
        <dbReference type="SAM" id="MobiDB-lite"/>
    </source>
</evidence>
<feature type="compositionally biased region" description="Basic and acidic residues" evidence="1">
    <location>
        <begin position="33"/>
        <end position="46"/>
    </location>
</feature>
<organism evidence="2 3">
    <name type="scientific">Mytilus coruscus</name>
    <name type="common">Sea mussel</name>
    <dbReference type="NCBI Taxonomy" id="42192"/>
    <lineage>
        <taxon>Eukaryota</taxon>
        <taxon>Metazoa</taxon>
        <taxon>Spiralia</taxon>
        <taxon>Lophotrochozoa</taxon>
        <taxon>Mollusca</taxon>
        <taxon>Bivalvia</taxon>
        <taxon>Autobranchia</taxon>
        <taxon>Pteriomorphia</taxon>
        <taxon>Mytilida</taxon>
        <taxon>Mytiloidea</taxon>
        <taxon>Mytilidae</taxon>
        <taxon>Mytilinae</taxon>
        <taxon>Mytilus</taxon>
    </lineage>
</organism>
<dbReference type="OrthoDB" id="10056446at2759"/>
<dbReference type="AlphaFoldDB" id="A0A6J8DK87"/>
<feature type="region of interest" description="Disordered" evidence="1">
    <location>
        <begin position="33"/>
        <end position="62"/>
    </location>
</feature>
<feature type="compositionally biased region" description="Polar residues" evidence="1">
    <location>
        <begin position="47"/>
        <end position="58"/>
    </location>
</feature>
<dbReference type="InterPro" id="IPR036514">
    <property type="entry name" value="SGNH_hydro_sf"/>
</dbReference>
<dbReference type="EMBL" id="CACVKT020007420">
    <property type="protein sequence ID" value="CAC5407554.1"/>
    <property type="molecule type" value="Genomic_DNA"/>
</dbReference>